<evidence type="ECO:0000256" key="1">
    <source>
        <dbReference type="RuleBase" id="RU361155"/>
    </source>
</evidence>
<comment type="caution">
    <text evidence="3">The sequence shown here is derived from an EMBL/GenBank/DDBJ whole genome shotgun (WGS) entry which is preliminary data.</text>
</comment>
<evidence type="ECO:0000313" key="3">
    <source>
        <dbReference type="EMBL" id="CAI0558061.1"/>
    </source>
</evidence>
<dbReference type="Pfam" id="PF00685">
    <property type="entry name" value="Sulfotransfer_1"/>
    <property type="match status" value="1"/>
</dbReference>
<dbReference type="GO" id="GO:0008146">
    <property type="term" value="F:sulfotransferase activity"/>
    <property type="evidence" value="ECO:0007669"/>
    <property type="project" value="InterPro"/>
</dbReference>
<comment type="similarity">
    <text evidence="1">Belongs to the sulfotransferase 1 family.</text>
</comment>
<name>A0AAV0RLD9_9ROSI</name>
<gene>
    <name evidence="3" type="ORF">LITE_LOCUS48599</name>
</gene>
<dbReference type="InterPro" id="IPR027417">
    <property type="entry name" value="P-loop_NTPase"/>
</dbReference>
<dbReference type="Gene3D" id="3.40.50.300">
    <property type="entry name" value="P-loop containing nucleotide triphosphate hydrolases"/>
    <property type="match status" value="1"/>
</dbReference>
<proteinExistence type="inferred from homology"/>
<dbReference type="SUPFAM" id="SSF52540">
    <property type="entry name" value="P-loop containing nucleoside triphosphate hydrolases"/>
    <property type="match status" value="1"/>
</dbReference>
<accession>A0AAV0RLD9</accession>
<keyword evidence="1" id="KW-0808">Transferase</keyword>
<feature type="domain" description="Sulfotransferase" evidence="2">
    <location>
        <begin position="1"/>
        <end position="65"/>
    </location>
</feature>
<sequence>MFLKYEELRRNPKDQVRKLVSFLRKPFGTTTATDGDNDEVVVEKVLWRSSFGRLKELEVNKNGVLEIGKIPNVNVFRQ</sequence>
<dbReference type="EC" id="2.8.2.-" evidence="1"/>
<reference evidence="3" key="1">
    <citation type="submission" date="2022-08" db="EMBL/GenBank/DDBJ databases">
        <authorList>
            <person name="Gutierrez-Valencia J."/>
        </authorList>
    </citation>
    <scope>NUCLEOTIDE SEQUENCE</scope>
</reference>
<evidence type="ECO:0000259" key="2">
    <source>
        <dbReference type="Pfam" id="PF00685"/>
    </source>
</evidence>
<dbReference type="InterPro" id="IPR000863">
    <property type="entry name" value="Sulfotransferase_dom"/>
</dbReference>
<keyword evidence="4" id="KW-1185">Reference proteome</keyword>
<dbReference type="Proteomes" id="UP001154282">
    <property type="component" value="Unassembled WGS sequence"/>
</dbReference>
<evidence type="ECO:0000313" key="4">
    <source>
        <dbReference type="Proteomes" id="UP001154282"/>
    </source>
</evidence>
<dbReference type="AlphaFoldDB" id="A0AAV0RLD9"/>
<dbReference type="EMBL" id="CAMGYJ010000011">
    <property type="protein sequence ID" value="CAI0558061.1"/>
    <property type="molecule type" value="Genomic_DNA"/>
</dbReference>
<protein>
    <recommendedName>
        <fullName evidence="1">Sulfotransferase</fullName>
        <ecNumber evidence="1">2.8.2.-</ecNumber>
    </recommendedName>
</protein>
<organism evidence="3 4">
    <name type="scientific">Linum tenue</name>
    <dbReference type="NCBI Taxonomy" id="586396"/>
    <lineage>
        <taxon>Eukaryota</taxon>
        <taxon>Viridiplantae</taxon>
        <taxon>Streptophyta</taxon>
        <taxon>Embryophyta</taxon>
        <taxon>Tracheophyta</taxon>
        <taxon>Spermatophyta</taxon>
        <taxon>Magnoliopsida</taxon>
        <taxon>eudicotyledons</taxon>
        <taxon>Gunneridae</taxon>
        <taxon>Pentapetalae</taxon>
        <taxon>rosids</taxon>
        <taxon>fabids</taxon>
        <taxon>Malpighiales</taxon>
        <taxon>Linaceae</taxon>
        <taxon>Linum</taxon>
    </lineage>
</organism>